<reference evidence="1" key="1">
    <citation type="submission" date="2016-11" db="EMBL/GenBank/DDBJ databases">
        <authorList>
            <person name="Jaros S."/>
            <person name="Januszkiewicz K."/>
            <person name="Wedrychowicz H."/>
        </authorList>
    </citation>
    <scope>NUCLEOTIDE SEQUENCE [LARGE SCALE GENOMIC DNA]</scope>
    <source>
        <strain evidence="1">DSM 15480</strain>
    </source>
</reference>
<dbReference type="EMBL" id="FQZY01000043">
    <property type="protein sequence ID" value="SHK33442.1"/>
    <property type="molecule type" value="Genomic_DNA"/>
</dbReference>
<evidence type="ECO:0000313" key="1">
    <source>
        <dbReference type="EMBL" id="SHK33442.1"/>
    </source>
</evidence>
<keyword evidence="2" id="KW-1185">Reference proteome</keyword>
<accession>A0A1M6RLV6</accession>
<evidence type="ECO:0000313" key="2">
    <source>
        <dbReference type="Proteomes" id="UP000184301"/>
    </source>
</evidence>
<dbReference type="RefSeq" id="WP_073111422.1">
    <property type="nucleotide sequence ID" value="NZ_FQZY01000043.1"/>
</dbReference>
<name>A0A1M6RLV6_9FIRM</name>
<sequence>MSMILVDGSSLKDPSVFEWGLQDISASDSGRTDDLIMHKNRVGQKRKLKIAWNNPTPAETAAILQAFNPEYFMVTYPDAMSGMNETREFYAGDRSAPIRAWAARYKRYTQVTFDIIER</sequence>
<proteinExistence type="predicted"/>
<organism evidence="1 2">
    <name type="scientific">Hespellia stercorisuis DSM 15480</name>
    <dbReference type="NCBI Taxonomy" id="1121950"/>
    <lineage>
        <taxon>Bacteria</taxon>
        <taxon>Bacillati</taxon>
        <taxon>Bacillota</taxon>
        <taxon>Clostridia</taxon>
        <taxon>Lachnospirales</taxon>
        <taxon>Lachnospiraceae</taxon>
        <taxon>Hespellia</taxon>
    </lineage>
</organism>
<dbReference type="AlphaFoldDB" id="A0A1M6RLV6"/>
<gene>
    <name evidence="1" type="ORF">SAMN02745243_02729</name>
</gene>
<dbReference type="OrthoDB" id="1767129at2"/>
<dbReference type="STRING" id="1121950.SAMN02745243_02729"/>
<dbReference type="Proteomes" id="UP000184301">
    <property type="component" value="Unassembled WGS sequence"/>
</dbReference>
<protein>
    <submittedName>
        <fullName evidence="1">Uncharacterized protein</fullName>
    </submittedName>
</protein>